<keyword evidence="1" id="KW-0175">Coiled coil</keyword>
<proteinExistence type="predicted"/>
<gene>
    <name evidence="2" type="ORF">IFM89_035692</name>
</gene>
<sequence>MLCWLCSGDQKVNARCVSHVWRVGLQLENGLERGEIKRSLRRLMIQENNKEREELMVRVKDLKEMAELYRRAGGSSFKSIEGLTEYIFSCNVPKIA</sequence>
<dbReference type="OrthoDB" id="5835829at2759"/>
<evidence type="ECO:0000313" key="2">
    <source>
        <dbReference type="EMBL" id="KAF9622977.1"/>
    </source>
</evidence>
<dbReference type="PANTHER" id="PTHR48045">
    <property type="entry name" value="UDP-GLYCOSYLTRANSFERASE 72B1"/>
    <property type="match status" value="1"/>
</dbReference>
<dbReference type="AlphaFoldDB" id="A0A835IUN6"/>
<protein>
    <submittedName>
        <fullName evidence="2">Uncharacterized protein</fullName>
    </submittedName>
</protein>
<keyword evidence="3" id="KW-1185">Reference proteome</keyword>
<feature type="coiled-coil region" evidence="1">
    <location>
        <begin position="45"/>
        <end position="72"/>
    </location>
</feature>
<dbReference type="EMBL" id="JADFTS010000002">
    <property type="protein sequence ID" value="KAF9622977.1"/>
    <property type="molecule type" value="Genomic_DNA"/>
</dbReference>
<comment type="caution">
    <text evidence="2">The sequence shown here is derived from an EMBL/GenBank/DDBJ whole genome shotgun (WGS) entry which is preliminary data.</text>
</comment>
<dbReference type="Gene3D" id="3.40.50.2000">
    <property type="entry name" value="Glycogen Phosphorylase B"/>
    <property type="match status" value="1"/>
</dbReference>
<name>A0A835IUN6_9MAGN</name>
<evidence type="ECO:0000313" key="3">
    <source>
        <dbReference type="Proteomes" id="UP000631114"/>
    </source>
</evidence>
<organism evidence="2 3">
    <name type="scientific">Coptis chinensis</name>
    <dbReference type="NCBI Taxonomy" id="261450"/>
    <lineage>
        <taxon>Eukaryota</taxon>
        <taxon>Viridiplantae</taxon>
        <taxon>Streptophyta</taxon>
        <taxon>Embryophyta</taxon>
        <taxon>Tracheophyta</taxon>
        <taxon>Spermatophyta</taxon>
        <taxon>Magnoliopsida</taxon>
        <taxon>Ranunculales</taxon>
        <taxon>Ranunculaceae</taxon>
        <taxon>Coptidoideae</taxon>
        <taxon>Coptis</taxon>
    </lineage>
</organism>
<dbReference type="PANTHER" id="PTHR48045:SF31">
    <property type="entry name" value="UDP-GLYCOSYLTRANSFERASE 76B1-LIKE"/>
    <property type="match status" value="1"/>
</dbReference>
<dbReference type="SUPFAM" id="SSF53756">
    <property type="entry name" value="UDP-Glycosyltransferase/glycogen phosphorylase"/>
    <property type="match status" value="1"/>
</dbReference>
<dbReference type="Proteomes" id="UP000631114">
    <property type="component" value="Unassembled WGS sequence"/>
</dbReference>
<accession>A0A835IUN6</accession>
<reference evidence="2 3" key="1">
    <citation type="submission" date="2020-10" db="EMBL/GenBank/DDBJ databases">
        <title>The Coptis chinensis genome and diversification of protoberbering-type alkaloids.</title>
        <authorList>
            <person name="Wang B."/>
            <person name="Shu S."/>
            <person name="Song C."/>
            <person name="Liu Y."/>
        </authorList>
    </citation>
    <scope>NUCLEOTIDE SEQUENCE [LARGE SCALE GENOMIC DNA]</scope>
    <source>
        <strain evidence="2">HL-2020</strain>
        <tissue evidence="2">Leaf</tissue>
    </source>
</reference>
<evidence type="ECO:0000256" key="1">
    <source>
        <dbReference type="SAM" id="Coils"/>
    </source>
</evidence>